<evidence type="ECO:0000313" key="2">
    <source>
        <dbReference type="EMBL" id="KAL3125429.1"/>
    </source>
</evidence>
<keyword evidence="3" id="KW-1185">Reference proteome</keyword>
<evidence type="ECO:0000256" key="1">
    <source>
        <dbReference type="SAM" id="MobiDB-lite"/>
    </source>
</evidence>
<dbReference type="SUPFAM" id="SSF140990">
    <property type="entry name" value="FtsH protease domain-like"/>
    <property type="match status" value="1"/>
</dbReference>
<accession>A0ABD2MD37</accession>
<name>A0ABD2MD37_9BILA</name>
<dbReference type="InterPro" id="IPR037219">
    <property type="entry name" value="Peptidase_M41-like"/>
</dbReference>
<gene>
    <name evidence="2" type="ORF">niasHT_009878</name>
</gene>
<reference evidence="2 3" key="1">
    <citation type="submission" date="2024-10" db="EMBL/GenBank/DDBJ databases">
        <authorList>
            <person name="Kim D."/>
        </authorList>
    </citation>
    <scope>NUCLEOTIDE SEQUENCE [LARGE SCALE GENOMIC DNA]</scope>
    <source>
        <strain evidence="2">BH-2024</strain>
    </source>
</reference>
<feature type="region of interest" description="Disordered" evidence="1">
    <location>
        <begin position="1"/>
        <end position="26"/>
    </location>
</feature>
<organism evidence="2 3">
    <name type="scientific">Heterodera trifolii</name>
    <dbReference type="NCBI Taxonomy" id="157864"/>
    <lineage>
        <taxon>Eukaryota</taxon>
        <taxon>Metazoa</taxon>
        <taxon>Ecdysozoa</taxon>
        <taxon>Nematoda</taxon>
        <taxon>Chromadorea</taxon>
        <taxon>Rhabditida</taxon>
        <taxon>Tylenchina</taxon>
        <taxon>Tylenchomorpha</taxon>
        <taxon>Tylenchoidea</taxon>
        <taxon>Heteroderidae</taxon>
        <taxon>Heteroderinae</taxon>
        <taxon>Heterodera</taxon>
    </lineage>
</organism>
<evidence type="ECO:0000313" key="3">
    <source>
        <dbReference type="Proteomes" id="UP001620626"/>
    </source>
</evidence>
<dbReference type="Proteomes" id="UP001620626">
    <property type="component" value="Unassembled WGS sequence"/>
</dbReference>
<protein>
    <submittedName>
        <fullName evidence="2">Uncharacterized protein</fullName>
    </submittedName>
</protein>
<proteinExistence type="predicted"/>
<dbReference type="AlphaFoldDB" id="A0ABD2MD37"/>
<comment type="caution">
    <text evidence="2">The sequence shown here is derived from an EMBL/GenBank/DDBJ whole genome shotgun (WGS) entry which is preliminary data.</text>
</comment>
<sequence length="207" mass="23290">MVSSPFRAAHRNPNGEYEGYTDTETRPVSTRKQIMAEIACMFGGRIAERMFCKRSVGHGHDMSEARKLARKLVGSGPLTRSKKARIERILARARRMAEAVLWPNRKLIKKLAIKLHSMGTMEYNEVRRYEVRPCGNWPKDKPTPPLVVFGKLMLLFDCLFVDINILRSGSVPSGQFCLASSVWGRFRLGPVPSGRFRLASSVSPVPS</sequence>
<dbReference type="Gene3D" id="1.20.58.760">
    <property type="entry name" value="Peptidase M41"/>
    <property type="match status" value="1"/>
</dbReference>
<dbReference type="EMBL" id="JBICBT010000031">
    <property type="protein sequence ID" value="KAL3125429.1"/>
    <property type="molecule type" value="Genomic_DNA"/>
</dbReference>